<keyword evidence="1" id="KW-0472">Membrane</keyword>
<dbReference type="Proteomes" id="UP000663832">
    <property type="component" value="Unassembled WGS sequence"/>
</dbReference>
<feature type="transmembrane region" description="Helical" evidence="1">
    <location>
        <begin position="187"/>
        <end position="206"/>
    </location>
</feature>
<evidence type="ECO:0000313" key="4">
    <source>
        <dbReference type="Proteomes" id="UP000663832"/>
    </source>
</evidence>
<comment type="caution">
    <text evidence="2">The sequence shown here is derived from an EMBL/GenBank/DDBJ whole genome shotgun (WGS) entry which is preliminary data.</text>
</comment>
<gene>
    <name evidence="3" type="ORF">BJG266_LOCUS11515</name>
    <name evidence="2" type="ORF">QVE165_LOCUS6576</name>
</gene>
<organism evidence="2 4">
    <name type="scientific">Adineta steineri</name>
    <dbReference type="NCBI Taxonomy" id="433720"/>
    <lineage>
        <taxon>Eukaryota</taxon>
        <taxon>Metazoa</taxon>
        <taxon>Spiralia</taxon>
        <taxon>Gnathifera</taxon>
        <taxon>Rotifera</taxon>
        <taxon>Eurotatoria</taxon>
        <taxon>Bdelloidea</taxon>
        <taxon>Adinetida</taxon>
        <taxon>Adinetidae</taxon>
        <taxon>Adineta</taxon>
    </lineage>
</organism>
<proteinExistence type="predicted"/>
<name>A0A813W400_9BILA</name>
<feature type="transmembrane region" description="Helical" evidence="1">
    <location>
        <begin position="53"/>
        <end position="76"/>
    </location>
</feature>
<dbReference type="OrthoDB" id="10081578at2759"/>
<evidence type="ECO:0000313" key="3">
    <source>
        <dbReference type="EMBL" id="CAF0920746.1"/>
    </source>
</evidence>
<feature type="transmembrane region" description="Helical" evidence="1">
    <location>
        <begin position="12"/>
        <end position="33"/>
    </location>
</feature>
<protein>
    <submittedName>
        <fullName evidence="2">Uncharacterized protein</fullName>
    </submittedName>
</protein>
<dbReference type="AlphaFoldDB" id="A0A813W400"/>
<keyword evidence="1" id="KW-0812">Transmembrane</keyword>
<keyword evidence="4" id="KW-1185">Reference proteome</keyword>
<feature type="transmembrane region" description="Helical" evidence="1">
    <location>
        <begin position="158"/>
        <end position="181"/>
    </location>
</feature>
<accession>A0A813W400</accession>
<keyword evidence="1" id="KW-1133">Transmembrane helix</keyword>
<dbReference type="EMBL" id="CAJNOI010000042">
    <property type="protein sequence ID" value="CAF0920746.1"/>
    <property type="molecule type" value="Genomic_DNA"/>
</dbReference>
<sequence>MRKTAALIFDRSLLILPFTATLTMILTIVICYLNDISDGQRITQMKTTNDLVFTILFVGMVILFPQMLVIIIGRFRSLLEAQSVINRIILYIIHMIVAIPLIGVPIIACIEKGSGRDDWPYDILIGLLMSLFLYCILHTILVVYLYICQRNAFQWSKIMGPIWFVVCTVPVIPCTIILRTYNIHLPMYIVLIFPVLYCLGFVYPFWLRAKARNRSSVVLGPLTFLNDPDQETLVAFPI</sequence>
<dbReference type="EMBL" id="CAJNOM010000027">
    <property type="protein sequence ID" value="CAF0845974.1"/>
    <property type="molecule type" value="Genomic_DNA"/>
</dbReference>
<evidence type="ECO:0000256" key="1">
    <source>
        <dbReference type="SAM" id="Phobius"/>
    </source>
</evidence>
<evidence type="ECO:0000313" key="2">
    <source>
        <dbReference type="EMBL" id="CAF0845974.1"/>
    </source>
</evidence>
<dbReference type="Proteomes" id="UP000663877">
    <property type="component" value="Unassembled WGS sequence"/>
</dbReference>
<reference evidence="2" key="1">
    <citation type="submission" date="2021-02" db="EMBL/GenBank/DDBJ databases">
        <authorList>
            <person name="Nowell W R."/>
        </authorList>
    </citation>
    <scope>NUCLEOTIDE SEQUENCE</scope>
</reference>
<feature type="transmembrane region" description="Helical" evidence="1">
    <location>
        <begin position="88"/>
        <end position="108"/>
    </location>
</feature>
<feature type="transmembrane region" description="Helical" evidence="1">
    <location>
        <begin position="123"/>
        <end position="146"/>
    </location>
</feature>